<evidence type="ECO:0000313" key="2">
    <source>
        <dbReference type="Proteomes" id="UP000828048"/>
    </source>
</evidence>
<name>A0ACB7XA16_9ERIC</name>
<keyword evidence="2" id="KW-1185">Reference proteome</keyword>
<accession>A0ACB7XA16</accession>
<organism evidence="1 2">
    <name type="scientific">Vaccinium darrowii</name>
    <dbReference type="NCBI Taxonomy" id="229202"/>
    <lineage>
        <taxon>Eukaryota</taxon>
        <taxon>Viridiplantae</taxon>
        <taxon>Streptophyta</taxon>
        <taxon>Embryophyta</taxon>
        <taxon>Tracheophyta</taxon>
        <taxon>Spermatophyta</taxon>
        <taxon>Magnoliopsida</taxon>
        <taxon>eudicotyledons</taxon>
        <taxon>Gunneridae</taxon>
        <taxon>Pentapetalae</taxon>
        <taxon>asterids</taxon>
        <taxon>Ericales</taxon>
        <taxon>Ericaceae</taxon>
        <taxon>Vaccinioideae</taxon>
        <taxon>Vaccinieae</taxon>
        <taxon>Vaccinium</taxon>
    </lineage>
</organism>
<comment type="caution">
    <text evidence="1">The sequence shown here is derived from an EMBL/GenBank/DDBJ whole genome shotgun (WGS) entry which is preliminary data.</text>
</comment>
<dbReference type="Proteomes" id="UP000828048">
    <property type="component" value="Chromosome 6"/>
</dbReference>
<evidence type="ECO:0000313" key="1">
    <source>
        <dbReference type="EMBL" id="KAH7837602.1"/>
    </source>
</evidence>
<protein>
    <submittedName>
        <fullName evidence="1">Uncharacterized protein</fullName>
    </submittedName>
</protein>
<sequence>MEHNPEERASMAHSLCEAAITGNIDLLHQIISKDKLILHRIASGCFNGTTSPLHVATSNKKLHFVEKLLRLAPKLAEVLDVQLRSALPLASAKWYGNIVKVLVKVNPEMRLVRDRDGLIFSPGVQRSDLFINQPTSGSSQGGSERAILHWCVKHNQLKSLKIRLKKIQGDKELVNAKDNDGKTLLHLAILDKRFEGHDEIVKVLAKANPKICLVRDREGKNPLHVAAVKGKTSILEELVQTSLQATRDRAARNETILHLCVKHNQLESLETLLDSIQCWLASVRPTQVNPTGHVWQETTDKHRAGEAVIAYIYQDSYPYFLKFNTVGFVASMSMILFLISGLKLKNKLTMWILIVGVWLAITSMTITYEYSNVVVTPEKDRRSLSHTIKVAIIVWFRLMGLIPVKHTVDLVEIFVEEKMSRVKARIIKRIKQLPRRLLGCLLPLCKLLGVRDGGGTSPLHSSV</sequence>
<gene>
    <name evidence="1" type="ORF">Vadar_015700</name>
</gene>
<reference evidence="1 2" key="1">
    <citation type="journal article" date="2021" name="Hortic Res">
        <title>High-quality reference genome and annotation aids understanding of berry development for evergreen blueberry (Vaccinium darrowii).</title>
        <authorList>
            <person name="Yu J."/>
            <person name="Hulse-Kemp A.M."/>
            <person name="Babiker E."/>
            <person name="Staton M."/>
        </authorList>
    </citation>
    <scope>NUCLEOTIDE SEQUENCE [LARGE SCALE GENOMIC DNA]</scope>
    <source>
        <strain evidence="2">cv. NJ 8807/NJ 8810</strain>
        <tissue evidence="1">Young leaf</tissue>
    </source>
</reference>
<dbReference type="EMBL" id="CM037156">
    <property type="protein sequence ID" value="KAH7837602.1"/>
    <property type="molecule type" value="Genomic_DNA"/>
</dbReference>
<proteinExistence type="predicted"/>